<keyword evidence="2" id="KW-1185">Reference proteome</keyword>
<proteinExistence type="predicted"/>
<organism evidence="1 2">
    <name type="scientific">Acaulospora colombiana</name>
    <dbReference type="NCBI Taxonomy" id="27376"/>
    <lineage>
        <taxon>Eukaryota</taxon>
        <taxon>Fungi</taxon>
        <taxon>Fungi incertae sedis</taxon>
        <taxon>Mucoromycota</taxon>
        <taxon>Glomeromycotina</taxon>
        <taxon>Glomeromycetes</taxon>
        <taxon>Diversisporales</taxon>
        <taxon>Acaulosporaceae</taxon>
        <taxon>Acaulospora</taxon>
    </lineage>
</organism>
<comment type="caution">
    <text evidence="1">The sequence shown here is derived from an EMBL/GenBank/DDBJ whole genome shotgun (WGS) entry which is preliminary data.</text>
</comment>
<name>A0ACA9LIB8_9GLOM</name>
<dbReference type="EMBL" id="CAJVPT010006085">
    <property type="protein sequence ID" value="CAG8527257.1"/>
    <property type="molecule type" value="Genomic_DNA"/>
</dbReference>
<protein>
    <submittedName>
        <fullName evidence="1">14620_t:CDS:1</fullName>
    </submittedName>
</protein>
<evidence type="ECO:0000313" key="1">
    <source>
        <dbReference type="EMBL" id="CAG8527257.1"/>
    </source>
</evidence>
<evidence type="ECO:0000313" key="2">
    <source>
        <dbReference type="Proteomes" id="UP000789525"/>
    </source>
</evidence>
<gene>
    <name evidence="1" type="ORF">ACOLOM_LOCUS3920</name>
</gene>
<reference evidence="1" key="1">
    <citation type="submission" date="2021-06" db="EMBL/GenBank/DDBJ databases">
        <authorList>
            <person name="Kallberg Y."/>
            <person name="Tangrot J."/>
            <person name="Rosling A."/>
        </authorList>
    </citation>
    <scope>NUCLEOTIDE SEQUENCE</scope>
    <source>
        <strain evidence="1">CL356</strain>
    </source>
</reference>
<accession>A0ACA9LIB8</accession>
<dbReference type="Proteomes" id="UP000789525">
    <property type="component" value="Unassembled WGS sequence"/>
</dbReference>
<feature type="non-terminal residue" evidence="1">
    <location>
        <position position="55"/>
    </location>
</feature>
<sequence>MPEVSSDGQNWYFTYLPYNYNGYMDPYIQAYQEPDTPINETAAPIHFVSKDMISY</sequence>